<protein>
    <submittedName>
        <fullName evidence="3">Saccharopine dehydrogenase</fullName>
    </submittedName>
</protein>
<dbReference type="AlphaFoldDB" id="A0A1Q4HS56"/>
<dbReference type="Proteomes" id="UP000186438">
    <property type="component" value="Unassembled WGS sequence"/>
</dbReference>
<feature type="domain" description="Saccharopine dehydrogenase NADP binding" evidence="2">
    <location>
        <begin position="8"/>
        <end position="127"/>
    </location>
</feature>
<comment type="similarity">
    <text evidence="1">Belongs to the saccharopine dehydrogenase family. Enoyl reductase subfamily.</text>
</comment>
<comment type="caution">
    <text evidence="3">The sequence shown here is derived from an EMBL/GenBank/DDBJ whole genome shotgun (WGS) entry which is preliminary data.</text>
</comment>
<evidence type="ECO:0000313" key="3">
    <source>
        <dbReference type="EMBL" id="OJZ71982.1"/>
    </source>
</evidence>
<dbReference type="PANTHER" id="PTHR43781:SF1">
    <property type="entry name" value="SACCHAROPINE DEHYDROGENASE"/>
    <property type="match status" value="1"/>
</dbReference>
<dbReference type="InterPro" id="IPR036291">
    <property type="entry name" value="NAD(P)-bd_dom_sf"/>
</dbReference>
<keyword evidence="4" id="KW-1185">Reference proteome</keyword>
<dbReference type="OrthoDB" id="4420885at2"/>
<dbReference type="PANTHER" id="PTHR43781">
    <property type="entry name" value="SACCHAROPINE DEHYDROGENASE"/>
    <property type="match status" value="1"/>
</dbReference>
<dbReference type="RefSeq" id="WP_073876988.1">
    <property type="nucleotide sequence ID" value="NZ_MPNT01000016.1"/>
</dbReference>
<dbReference type="STRING" id="53378.BRW65_17985"/>
<dbReference type="Pfam" id="PF03435">
    <property type="entry name" value="Sacchrp_dh_NADP"/>
    <property type="match status" value="1"/>
</dbReference>
<dbReference type="EMBL" id="MPNT01000016">
    <property type="protein sequence ID" value="OJZ71982.1"/>
    <property type="molecule type" value="Genomic_DNA"/>
</dbReference>
<organism evidence="3 4">
    <name type="scientific">Mycobacterium paraffinicum</name>
    <dbReference type="NCBI Taxonomy" id="53378"/>
    <lineage>
        <taxon>Bacteria</taxon>
        <taxon>Bacillati</taxon>
        <taxon>Actinomycetota</taxon>
        <taxon>Actinomycetes</taxon>
        <taxon>Mycobacteriales</taxon>
        <taxon>Mycobacteriaceae</taxon>
        <taxon>Mycobacterium</taxon>
    </lineage>
</organism>
<dbReference type="SUPFAM" id="SSF51735">
    <property type="entry name" value="NAD(P)-binding Rossmann-fold domains"/>
    <property type="match status" value="1"/>
</dbReference>
<proteinExistence type="inferred from homology"/>
<evidence type="ECO:0000313" key="4">
    <source>
        <dbReference type="Proteomes" id="UP000186438"/>
    </source>
</evidence>
<dbReference type="InterPro" id="IPR005097">
    <property type="entry name" value="Sacchrp_dh_NADP-bd"/>
</dbReference>
<dbReference type="Gene3D" id="3.40.50.720">
    <property type="entry name" value="NAD(P)-binding Rossmann-like Domain"/>
    <property type="match status" value="1"/>
</dbReference>
<accession>A0A1Q4HS56</accession>
<reference evidence="3 4" key="1">
    <citation type="submission" date="2016-11" db="EMBL/GenBank/DDBJ databases">
        <title>Genome sequences of unsequenced Mycobacteria.</title>
        <authorList>
            <person name="Greninger A.L."/>
            <person name="Fang F."/>
            <person name="Jerome K.R."/>
        </authorList>
    </citation>
    <scope>NUCLEOTIDE SEQUENCE [LARGE SCALE GENOMIC DNA]</scope>
    <source>
        <strain evidence="3 4">M11</strain>
    </source>
</reference>
<sequence length="343" mass="36435">MSEKSTTVAVFGATGYTGRFVVTELLRRGLTPVAVARNSLALRDTDFGAADVIRRHATVDDPASLDHAFTGAGVVINCAGPFIDTAHPVASAALRTTCHYLDVCAEQPTAANTLRVFHKAARLADVAVVPSMAFYGGLADLMATAALAGVDTADSIDVMIGLDSWHPTRGTRVTIDRKALGNLAITEGQPQPVPSPPARRTWDFGAPLHVHDVVELPFTEMTLIPRHIHVHELHNYISEIAVREVLDSATAPPTTESSSGSSPQHFTIEVIVHGDQIQRRAVMRGRDIYAISAPLLGEAAQRLLDGDFSEPGAHAPGEIFDATAILTALAPSHAAFAISDLPE</sequence>
<evidence type="ECO:0000256" key="1">
    <source>
        <dbReference type="ARBA" id="ARBA00010591"/>
    </source>
</evidence>
<evidence type="ECO:0000259" key="2">
    <source>
        <dbReference type="Pfam" id="PF03435"/>
    </source>
</evidence>
<name>A0A1Q4HS56_9MYCO</name>
<gene>
    <name evidence="3" type="ORF">BRW65_17985</name>
</gene>